<proteinExistence type="inferred from homology"/>
<comment type="similarity">
    <text evidence="2">Belongs to the dynactin subunits 5/6 family. Dynactin subunit 6 subfamily.</text>
</comment>
<comment type="subcellular location">
    <subcellularLocation>
        <location evidence="1">Cytoplasm</location>
        <location evidence="1">Cytoskeleton</location>
    </subcellularLocation>
</comment>
<accession>A0A7E4VSV6</accession>
<reference evidence="7" key="1">
    <citation type="journal article" date="2013" name="Genetics">
        <title>The draft genome and transcriptome of Panagrellus redivivus are shaped by the harsh demands of a free-living lifestyle.</title>
        <authorList>
            <person name="Srinivasan J."/>
            <person name="Dillman A.R."/>
            <person name="Macchietto M.G."/>
            <person name="Heikkinen L."/>
            <person name="Lakso M."/>
            <person name="Fracchia K.M."/>
            <person name="Antoshechkin I."/>
            <person name="Mortazavi A."/>
            <person name="Wong G."/>
            <person name="Sternberg P.W."/>
        </authorList>
    </citation>
    <scope>NUCLEOTIDE SEQUENCE [LARGE SCALE GENOMIC DNA]</scope>
    <source>
        <strain evidence="7">MT8872</strain>
    </source>
</reference>
<evidence type="ECO:0000256" key="6">
    <source>
        <dbReference type="ARBA" id="ARBA00034687"/>
    </source>
</evidence>
<reference evidence="8" key="2">
    <citation type="submission" date="2020-10" db="UniProtKB">
        <authorList>
            <consortium name="WormBaseParasite"/>
        </authorList>
    </citation>
    <scope>IDENTIFICATION</scope>
</reference>
<dbReference type="InterPro" id="IPR011004">
    <property type="entry name" value="Trimer_LpxA-like_sf"/>
</dbReference>
<evidence type="ECO:0000256" key="2">
    <source>
        <dbReference type="ARBA" id="ARBA00007719"/>
    </source>
</evidence>
<dbReference type="SUPFAM" id="SSF51161">
    <property type="entry name" value="Trimeric LpxA-like enzymes"/>
    <property type="match status" value="1"/>
</dbReference>
<dbReference type="PANTHER" id="PTHR13072">
    <property type="entry name" value="DYNACTIN 6"/>
    <property type="match status" value="1"/>
</dbReference>
<evidence type="ECO:0000256" key="1">
    <source>
        <dbReference type="ARBA" id="ARBA00004245"/>
    </source>
</evidence>
<evidence type="ECO:0000256" key="4">
    <source>
        <dbReference type="ARBA" id="ARBA00022490"/>
    </source>
</evidence>
<dbReference type="InterPro" id="IPR027777">
    <property type="entry name" value="DCTN6"/>
</dbReference>
<dbReference type="Proteomes" id="UP000492821">
    <property type="component" value="Unassembled WGS sequence"/>
</dbReference>
<sequence>MRFAPDAVVIQGAIIEGDVTIGSGTVVHQFATIRAAKGCSIVIGKFNIVEEFVVIENNGPEGSTLEIGNDNTFQARCHISARQIGNNNIFGSFSVIAEGTTVTDMCHICPYGQYRIQFEPMAPRTVIYNGRMDRRTTSEAPLPNQTLCAALSSQLKSFNKLLKPVDPPAAT</sequence>
<comment type="function">
    <text evidence="6">Part of the dynactin complex that activates the molecular motor dynein for ultra-processive transport along microtubules.</text>
</comment>
<keyword evidence="4" id="KW-0963">Cytoplasm</keyword>
<evidence type="ECO:0000313" key="7">
    <source>
        <dbReference type="Proteomes" id="UP000492821"/>
    </source>
</evidence>
<dbReference type="GO" id="GO:0007052">
    <property type="term" value="P:mitotic spindle organization"/>
    <property type="evidence" value="ECO:0007669"/>
    <property type="project" value="TreeGrafter"/>
</dbReference>
<dbReference type="WBParaSite" id="Pan_g3023.t1">
    <property type="protein sequence ID" value="Pan_g3023.t1"/>
    <property type="gene ID" value="Pan_g3023"/>
</dbReference>
<keyword evidence="7" id="KW-1185">Reference proteome</keyword>
<keyword evidence="5" id="KW-0206">Cytoskeleton</keyword>
<dbReference type="PANTHER" id="PTHR13072:SF0">
    <property type="entry name" value="DYNACTIN SUBUNIT 6"/>
    <property type="match status" value="1"/>
</dbReference>
<dbReference type="GO" id="GO:0005869">
    <property type="term" value="C:dynactin complex"/>
    <property type="evidence" value="ECO:0007669"/>
    <property type="project" value="InterPro"/>
</dbReference>
<dbReference type="GO" id="GO:0070840">
    <property type="term" value="F:dynein complex binding"/>
    <property type="evidence" value="ECO:0007669"/>
    <property type="project" value="TreeGrafter"/>
</dbReference>
<dbReference type="AlphaFoldDB" id="A0A7E4VSV6"/>
<evidence type="ECO:0000256" key="3">
    <source>
        <dbReference type="ARBA" id="ARBA00016573"/>
    </source>
</evidence>
<organism evidence="7 8">
    <name type="scientific">Panagrellus redivivus</name>
    <name type="common">Microworm</name>
    <dbReference type="NCBI Taxonomy" id="6233"/>
    <lineage>
        <taxon>Eukaryota</taxon>
        <taxon>Metazoa</taxon>
        <taxon>Ecdysozoa</taxon>
        <taxon>Nematoda</taxon>
        <taxon>Chromadorea</taxon>
        <taxon>Rhabditida</taxon>
        <taxon>Tylenchina</taxon>
        <taxon>Panagrolaimomorpha</taxon>
        <taxon>Panagrolaimoidea</taxon>
        <taxon>Panagrolaimidae</taxon>
        <taxon>Panagrellus</taxon>
    </lineage>
</organism>
<name>A0A7E4VSV6_PANRE</name>
<protein>
    <recommendedName>
        <fullName evidence="3">Dynactin subunit 6</fullName>
    </recommendedName>
</protein>
<dbReference type="Gene3D" id="2.160.10.10">
    <property type="entry name" value="Hexapeptide repeat proteins"/>
    <property type="match status" value="1"/>
</dbReference>
<evidence type="ECO:0000313" key="8">
    <source>
        <dbReference type="WBParaSite" id="Pan_g3023.t1"/>
    </source>
</evidence>
<evidence type="ECO:0000256" key="5">
    <source>
        <dbReference type="ARBA" id="ARBA00023212"/>
    </source>
</evidence>